<dbReference type="Gene3D" id="1.10.260.40">
    <property type="entry name" value="lambda repressor-like DNA-binding domains"/>
    <property type="match status" value="1"/>
</dbReference>
<dbReference type="InterPro" id="IPR001387">
    <property type="entry name" value="Cro/C1-type_HTH"/>
</dbReference>
<protein>
    <submittedName>
        <fullName evidence="2">Helix-turn-helix transcriptional regulator</fullName>
    </submittedName>
</protein>
<dbReference type="SMART" id="SM00530">
    <property type="entry name" value="HTH_XRE"/>
    <property type="match status" value="1"/>
</dbReference>
<dbReference type="InterPro" id="IPR010982">
    <property type="entry name" value="Lambda_DNA-bd_dom_sf"/>
</dbReference>
<dbReference type="RefSeq" id="WP_342759484.1">
    <property type="nucleotide sequence ID" value="NZ_CP146256.1"/>
</dbReference>
<sequence length="68" mass="7586">MIIKLNETLELKGKSQYWLSKHTGIAASTINNLCNGKTTSIQFDVLQKICDALNCEITDIIDKDDTVN</sequence>
<dbReference type="Proteomes" id="UP001451571">
    <property type="component" value="Chromosome"/>
</dbReference>
<name>A0ABZ3F034_9FIRM</name>
<evidence type="ECO:0000313" key="2">
    <source>
        <dbReference type="EMBL" id="XAH75908.1"/>
    </source>
</evidence>
<evidence type="ECO:0000259" key="1">
    <source>
        <dbReference type="PROSITE" id="PS50943"/>
    </source>
</evidence>
<proteinExistence type="predicted"/>
<organism evidence="2 3">
    <name type="scientific">Kineothrix sedimenti</name>
    <dbReference type="NCBI Taxonomy" id="3123317"/>
    <lineage>
        <taxon>Bacteria</taxon>
        <taxon>Bacillati</taxon>
        <taxon>Bacillota</taxon>
        <taxon>Clostridia</taxon>
        <taxon>Lachnospirales</taxon>
        <taxon>Lachnospiraceae</taxon>
        <taxon>Kineothrix</taxon>
    </lineage>
</organism>
<dbReference type="EMBL" id="CP146256">
    <property type="protein sequence ID" value="XAH75908.1"/>
    <property type="molecule type" value="Genomic_DNA"/>
</dbReference>
<keyword evidence="3" id="KW-1185">Reference proteome</keyword>
<reference evidence="2 3" key="1">
    <citation type="submission" date="2024-02" db="EMBL/GenBank/DDBJ databases">
        <title>Bacterial strain from lacustrine sediment.</title>
        <authorList>
            <person name="Petit C."/>
            <person name="Fadhlaoui K."/>
        </authorList>
    </citation>
    <scope>NUCLEOTIDE SEQUENCE [LARGE SCALE GENOMIC DNA]</scope>
    <source>
        <strain evidence="2 3">IPX-CK</strain>
    </source>
</reference>
<feature type="domain" description="HTH cro/C1-type" evidence="1">
    <location>
        <begin position="5"/>
        <end position="60"/>
    </location>
</feature>
<dbReference type="Pfam" id="PF13443">
    <property type="entry name" value="HTH_26"/>
    <property type="match status" value="1"/>
</dbReference>
<dbReference type="CDD" id="cd00093">
    <property type="entry name" value="HTH_XRE"/>
    <property type="match status" value="1"/>
</dbReference>
<gene>
    <name evidence="2" type="ORF">V6984_09175</name>
</gene>
<dbReference type="PROSITE" id="PS50943">
    <property type="entry name" value="HTH_CROC1"/>
    <property type="match status" value="1"/>
</dbReference>
<accession>A0ABZ3F034</accession>
<dbReference type="SUPFAM" id="SSF47413">
    <property type="entry name" value="lambda repressor-like DNA-binding domains"/>
    <property type="match status" value="1"/>
</dbReference>
<evidence type="ECO:0000313" key="3">
    <source>
        <dbReference type="Proteomes" id="UP001451571"/>
    </source>
</evidence>